<sequence>MDAHEQIRTTQVVPVIALDDAAHAGPLGEALVAGRLPIAEVTFRTEAAVESIATMARNPELLVGAGTVVNVDQVDQAAEAGARFVVSPGFSASVAARCADHGLPLFPGVATATEIIAALDAGITTVKFFPASTSGGAPAIKALSAPFPQVRFVPTGGISPSNLADYLAVDAVTACGGSWMVPSAALRAGDFDQITKLAAEAVALAASLRN</sequence>
<dbReference type="AlphaFoldDB" id="A0A9D1KNE5"/>
<dbReference type="PANTHER" id="PTHR30246:SF1">
    <property type="entry name" value="2-DEHYDRO-3-DEOXY-6-PHOSPHOGALACTONATE ALDOLASE-RELATED"/>
    <property type="match status" value="1"/>
</dbReference>
<reference evidence="6" key="2">
    <citation type="journal article" date="2021" name="PeerJ">
        <title>Extensive microbial diversity within the chicken gut microbiome revealed by metagenomics and culture.</title>
        <authorList>
            <person name="Gilroy R."/>
            <person name="Ravi A."/>
            <person name="Getino M."/>
            <person name="Pursley I."/>
            <person name="Horton D.L."/>
            <person name="Alikhan N.F."/>
            <person name="Baker D."/>
            <person name="Gharbi K."/>
            <person name="Hall N."/>
            <person name="Watson M."/>
            <person name="Adriaenssens E.M."/>
            <person name="Foster-Nyarko E."/>
            <person name="Jarju S."/>
            <person name="Secka A."/>
            <person name="Antonio M."/>
            <person name="Oren A."/>
            <person name="Chaudhuri R.R."/>
            <person name="La Ragione R."/>
            <person name="Hildebrand F."/>
            <person name="Pallen M.J."/>
        </authorList>
    </citation>
    <scope>NUCLEOTIDE SEQUENCE</scope>
    <source>
        <strain evidence="6">ChiGjej1B1-24693</strain>
    </source>
</reference>
<comment type="similarity">
    <text evidence="2">Belongs to the KHG/KDPG aldolase family.</text>
</comment>
<dbReference type="NCBIfam" id="TIGR01182">
    <property type="entry name" value="eda"/>
    <property type="match status" value="1"/>
</dbReference>
<comment type="pathway">
    <text evidence="1">Carbohydrate acid metabolism.</text>
</comment>
<reference evidence="6" key="1">
    <citation type="submission" date="2020-10" db="EMBL/GenBank/DDBJ databases">
        <authorList>
            <person name="Gilroy R."/>
        </authorList>
    </citation>
    <scope>NUCLEOTIDE SEQUENCE</scope>
    <source>
        <strain evidence="6">ChiGjej1B1-24693</strain>
    </source>
</reference>
<dbReference type="EC" id="4.1.2.14" evidence="6"/>
<evidence type="ECO:0000256" key="4">
    <source>
        <dbReference type="ARBA" id="ARBA00023239"/>
    </source>
</evidence>
<evidence type="ECO:0000256" key="3">
    <source>
        <dbReference type="ARBA" id="ARBA00011233"/>
    </source>
</evidence>
<dbReference type="PANTHER" id="PTHR30246">
    <property type="entry name" value="2-KETO-3-DEOXY-6-PHOSPHOGLUCONATE ALDOLASE"/>
    <property type="match status" value="1"/>
</dbReference>
<dbReference type="Proteomes" id="UP000886842">
    <property type="component" value="Unassembled WGS sequence"/>
</dbReference>
<comment type="subunit">
    <text evidence="3">Homotrimer.</text>
</comment>
<dbReference type="EC" id="4.1.3.16" evidence="6"/>
<dbReference type="InterPro" id="IPR000887">
    <property type="entry name" value="Aldlse_KDPG_KHG"/>
</dbReference>
<comment type="caution">
    <text evidence="6">The sequence shown here is derived from an EMBL/GenBank/DDBJ whole genome shotgun (WGS) entry which is preliminary data.</text>
</comment>
<keyword evidence="5" id="KW-0119">Carbohydrate metabolism</keyword>
<dbReference type="InterPro" id="IPR031338">
    <property type="entry name" value="KDPG/KHG_AS_2"/>
</dbReference>
<dbReference type="Pfam" id="PF01081">
    <property type="entry name" value="Aldolase"/>
    <property type="match status" value="1"/>
</dbReference>
<dbReference type="PROSITE" id="PS00160">
    <property type="entry name" value="ALDOLASE_KDPG_KHG_2"/>
    <property type="match status" value="1"/>
</dbReference>
<evidence type="ECO:0000313" key="6">
    <source>
        <dbReference type="EMBL" id="HIT75707.1"/>
    </source>
</evidence>
<evidence type="ECO:0000256" key="2">
    <source>
        <dbReference type="ARBA" id="ARBA00006906"/>
    </source>
</evidence>
<evidence type="ECO:0000256" key="1">
    <source>
        <dbReference type="ARBA" id="ARBA00004761"/>
    </source>
</evidence>
<gene>
    <name evidence="6" type="primary">eda</name>
    <name evidence="6" type="ORF">IAA98_08990</name>
</gene>
<proteinExistence type="inferred from homology"/>
<dbReference type="CDD" id="cd00452">
    <property type="entry name" value="KDPG_aldolase"/>
    <property type="match status" value="1"/>
</dbReference>
<organism evidence="6 7">
    <name type="scientific">Candidatus Avipropionibacterium avicola</name>
    <dbReference type="NCBI Taxonomy" id="2840701"/>
    <lineage>
        <taxon>Bacteria</taxon>
        <taxon>Bacillati</taxon>
        <taxon>Actinomycetota</taxon>
        <taxon>Actinomycetes</taxon>
        <taxon>Propionibacteriales</taxon>
        <taxon>Propionibacteriaceae</taxon>
        <taxon>Propionibacteriaceae incertae sedis</taxon>
        <taxon>Candidatus Avipropionibacterium</taxon>
    </lineage>
</organism>
<dbReference type="NCBIfam" id="NF004325">
    <property type="entry name" value="PRK05718.1"/>
    <property type="match status" value="1"/>
</dbReference>
<name>A0A9D1KNE5_9ACTN</name>
<dbReference type="EMBL" id="DVLP01000270">
    <property type="protein sequence ID" value="HIT75707.1"/>
    <property type="molecule type" value="Genomic_DNA"/>
</dbReference>
<evidence type="ECO:0000256" key="5">
    <source>
        <dbReference type="ARBA" id="ARBA00023277"/>
    </source>
</evidence>
<dbReference type="GO" id="GO:0008700">
    <property type="term" value="F:(R,S)-4-hydroxy-2-oxoglutarate aldolase activity"/>
    <property type="evidence" value="ECO:0007669"/>
    <property type="project" value="UniProtKB-EC"/>
</dbReference>
<dbReference type="SUPFAM" id="SSF51569">
    <property type="entry name" value="Aldolase"/>
    <property type="match status" value="1"/>
</dbReference>
<evidence type="ECO:0000313" key="7">
    <source>
        <dbReference type="Proteomes" id="UP000886842"/>
    </source>
</evidence>
<dbReference type="GO" id="GO:0008675">
    <property type="term" value="F:2-dehydro-3-deoxy-phosphogluconate aldolase activity"/>
    <property type="evidence" value="ECO:0007669"/>
    <property type="project" value="UniProtKB-EC"/>
</dbReference>
<protein>
    <submittedName>
        <fullName evidence="6">Bifunctional 4-hydroxy-2-oxoglutarate aldolase/2-dehydro-3-deoxy-phosphogluconate aldolase</fullName>
        <ecNumber evidence="6">4.1.2.14</ecNumber>
        <ecNumber evidence="6">4.1.3.16</ecNumber>
    </submittedName>
</protein>
<accession>A0A9D1KNE5</accession>
<dbReference type="InterPro" id="IPR013785">
    <property type="entry name" value="Aldolase_TIM"/>
</dbReference>
<dbReference type="Gene3D" id="3.20.20.70">
    <property type="entry name" value="Aldolase class I"/>
    <property type="match status" value="1"/>
</dbReference>
<keyword evidence="4 6" id="KW-0456">Lyase</keyword>